<keyword evidence="2" id="KW-0540">Nuclease</keyword>
<keyword evidence="2" id="KW-0255">Endonuclease</keyword>
<dbReference type="EMBL" id="PFRD01000081">
    <property type="protein sequence ID" value="PJC56091.1"/>
    <property type="molecule type" value="Genomic_DNA"/>
</dbReference>
<dbReference type="Pfam" id="PF02945">
    <property type="entry name" value="Endonuclease_7"/>
    <property type="match status" value="1"/>
</dbReference>
<dbReference type="InterPro" id="IPR038563">
    <property type="entry name" value="Endonuclease_7_sf"/>
</dbReference>
<reference evidence="3" key="1">
    <citation type="submission" date="2017-09" db="EMBL/GenBank/DDBJ databases">
        <title>Depth-based differentiation of microbial function through sediment-hosted aquifers and enrichment of novel symbionts in the deep terrestrial subsurface.</title>
        <authorList>
            <person name="Probst A.J."/>
            <person name="Ladd B."/>
            <person name="Jarett J.K."/>
            <person name="Geller-Mcgrath D.E."/>
            <person name="Sieber C.M.K."/>
            <person name="Emerson J.B."/>
            <person name="Anantharaman K."/>
            <person name="Thomas B.C."/>
            <person name="Malmstrom R."/>
            <person name="Stieglmeier M."/>
            <person name="Klingl A."/>
            <person name="Woyke T."/>
            <person name="Ryan C.M."/>
            <person name="Banfield J.F."/>
        </authorList>
    </citation>
    <scope>NUCLEOTIDE SEQUENCE [LARGE SCALE GENOMIC DNA]</scope>
</reference>
<dbReference type="SUPFAM" id="SSF54060">
    <property type="entry name" value="His-Me finger endonucleases"/>
    <property type="match status" value="1"/>
</dbReference>
<evidence type="ECO:0000313" key="2">
    <source>
        <dbReference type="EMBL" id="PJC56091.1"/>
    </source>
</evidence>
<organism evidence="2 3">
    <name type="scientific">Candidatus Kaiserbacteria bacterium CG_4_9_14_0_2_um_filter_41_32</name>
    <dbReference type="NCBI Taxonomy" id="1974601"/>
    <lineage>
        <taxon>Bacteria</taxon>
        <taxon>Candidatus Kaiseribacteriota</taxon>
    </lineage>
</organism>
<name>A0A2M8FES3_9BACT</name>
<dbReference type="Gene3D" id="3.40.1800.10">
    <property type="entry name" value="His-Me finger endonucleases"/>
    <property type="match status" value="1"/>
</dbReference>
<accession>A0A2M8FES3</accession>
<keyword evidence="2" id="KW-0378">Hydrolase</keyword>
<protein>
    <submittedName>
        <fullName evidence="2">Endonuclease</fullName>
    </submittedName>
</protein>
<sequence>MPILTRCYICLPLDLALDCKVMKNIKLKMATKEQKKKFVYARKAIVISGETLVEKDAVGIVVNSNPPKSEIFFVRAWINLFLDSAEFKSFDVSKTGDQFPKKICNICHRLMKTDNFDKNQNGINNRSVRRPSCHDCRKELDGVKMSNETRQKWNKTKPINIPYECPICCKRTIAGITSKVVLDHNHKNGQARGWVCDSCNTGIGRFKDNQELIKRAIKHIS</sequence>
<gene>
    <name evidence="2" type="ORF">CO026_02210</name>
</gene>
<dbReference type="InterPro" id="IPR041475">
    <property type="entry name" value="His_Me_b4a2"/>
</dbReference>
<dbReference type="GO" id="GO:0004519">
    <property type="term" value="F:endonuclease activity"/>
    <property type="evidence" value="ECO:0007669"/>
    <property type="project" value="UniProtKB-KW"/>
</dbReference>
<comment type="caution">
    <text evidence="2">The sequence shown here is derived from an EMBL/GenBank/DDBJ whole genome shotgun (WGS) entry which is preliminary data.</text>
</comment>
<dbReference type="Gene3D" id="3.30.60.130">
    <property type="match status" value="1"/>
</dbReference>
<evidence type="ECO:0000259" key="1">
    <source>
        <dbReference type="Pfam" id="PF18275"/>
    </source>
</evidence>
<dbReference type="Pfam" id="PF18275">
    <property type="entry name" value="His_Me_b4a2"/>
    <property type="match status" value="1"/>
</dbReference>
<dbReference type="Proteomes" id="UP000230391">
    <property type="component" value="Unassembled WGS sequence"/>
</dbReference>
<evidence type="ECO:0000313" key="3">
    <source>
        <dbReference type="Proteomes" id="UP000230391"/>
    </source>
</evidence>
<dbReference type="InterPro" id="IPR004211">
    <property type="entry name" value="Endonuclease_7"/>
</dbReference>
<dbReference type="AlphaFoldDB" id="A0A2M8FES3"/>
<proteinExistence type="predicted"/>
<feature type="domain" description="His-Me finger endonuclease beta4-alpha2" evidence="1">
    <location>
        <begin position="91"/>
        <end position="142"/>
    </location>
</feature>
<dbReference type="InterPro" id="IPR044925">
    <property type="entry name" value="His-Me_finger_sf"/>
</dbReference>